<proteinExistence type="inferred from homology"/>
<dbReference type="InterPro" id="IPR054696">
    <property type="entry name" value="GTP-eEF1A_C"/>
</dbReference>
<comment type="similarity">
    <text evidence="19">Belongs to the TRAFAC class translation factor GTPase superfamily. Classic translation factor GTPase family. CysN/NodQ subfamily.</text>
</comment>
<evidence type="ECO:0000256" key="20">
    <source>
        <dbReference type="HAMAP-Rule" id="MF_00065"/>
    </source>
</evidence>
<dbReference type="InterPro" id="IPR002891">
    <property type="entry name" value="APS"/>
</dbReference>
<feature type="active site" description="Phosphoserine intermediate" evidence="20">
    <location>
        <position position="555"/>
    </location>
</feature>
<dbReference type="GO" id="GO:0003924">
    <property type="term" value="F:GTPase activity"/>
    <property type="evidence" value="ECO:0007669"/>
    <property type="project" value="InterPro"/>
</dbReference>
<evidence type="ECO:0000256" key="9">
    <source>
        <dbReference type="ARBA" id="ARBA00022695"/>
    </source>
</evidence>
<evidence type="ECO:0000256" key="6">
    <source>
        <dbReference type="ARBA" id="ARBA00011760"/>
    </source>
</evidence>
<keyword evidence="9 19" id="KW-0548">Nucleotidyltransferase</keyword>
<comment type="function">
    <text evidence="15">Proposed to provide activated sulfate for transfer to Nod factor. ATP sulfurylase may be the GTPase, regulating ATP sulfurylase activity.</text>
</comment>
<evidence type="ECO:0000256" key="17">
    <source>
        <dbReference type="ARBA" id="ARBA00055271"/>
    </source>
</evidence>
<comment type="similarity">
    <text evidence="4">In the C-terminal section; belongs to the APS kinase family.</text>
</comment>
<organism evidence="22 23">
    <name type="scientific">Novosphingobium umbonatum</name>
    <dbReference type="NCBI Taxonomy" id="1908524"/>
    <lineage>
        <taxon>Bacteria</taxon>
        <taxon>Pseudomonadati</taxon>
        <taxon>Pseudomonadota</taxon>
        <taxon>Alphaproteobacteria</taxon>
        <taxon>Sphingomonadales</taxon>
        <taxon>Sphingomonadaceae</taxon>
        <taxon>Novosphingobium</taxon>
    </lineage>
</organism>
<evidence type="ECO:0000256" key="4">
    <source>
        <dbReference type="ARBA" id="ARBA00005438"/>
    </source>
</evidence>
<comment type="function">
    <text evidence="2">APS kinase catalyzes the synthesis of activated sulfate.</text>
</comment>
<dbReference type="FunFam" id="2.40.30.10:FF:000027">
    <property type="entry name" value="Sulfate adenylyltransferase subunit 1"/>
    <property type="match status" value="1"/>
</dbReference>
<dbReference type="GO" id="GO:0005524">
    <property type="term" value="F:ATP binding"/>
    <property type="evidence" value="ECO:0007669"/>
    <property type="project" value="UniProtKB-UniRule"/>
</dbReference>
<evidence type="ECO:0000313" key="22">
    <source>
        <dbReference type="EMBL" id="RVU03709.1"/>
    </source>
</evidence>
<keyword evidence="12 19" id="KW-0067">ATP-binding</keyword>
<dbReference type="InterPro" id="IPR041757">
    <property type="entry name" value="CysN_GTP-bd"/>
</dbReference>
<sequence>MSEMTQDPVYVTDALIAEDIEAYLETHQHKTMLRFITCGSVDDGKSTLIGRLLYDSKMIFEDQLAALEADSKKQGTQGQGIDFALLVDGLAAEREQGITIDVAYRFFTTEKRKFIVADTPGHEQYTRNMVTGASTADLAVILIDARKGVLTQTRRHSFLAHLIGIRNIVLAVNKMDLVDYSQSRFDEIVADYRAFAASIGIEGFTALPISGYMGDNITSLSPNMPWYQAPAYFGRSLMDHLETVEVGQAREVAQPFRMPVQWVNRPNLDFRGFAGLVASGSVKPGDAVRVLPSGKTSTVARIVTFDGDLDEAVAGQSITLTLADEIDCSRGDVLALADNPPQVADQFEAQVVWLSDAPLIPGRAYWLKSGTQMVSATVQAPKYTVNVNTMEHVAADTLELNAIGVAHVTTDRAITFEPYGENRTLGGFILIDKITNATVAAGMLQSALRRAENVHWQALDITRDARASAKTQRPAVLWFTGLSGSGKSTIANLVEKKLHALGKHTFLLDGDNVRHGLNKDLGFNEADRIENIRRVGEVARLMTDAGLIVLTAFISPFRAERELARSLIPDGEFFEVFVDTPLAVAESRDVKGLYKKAREGKIPNFTGISSPYEPPVAPEIRIDTTSISPEDAAELIVAKLLGDYWMPEI</sequence>
<accession>A0A3S2VRC7</accession>
<evidence type="ECO:0000256" key="12">
    <source>
        <dbReference type="ARBA" id="ARBA00022840"/>
    </source>
</evidence>
<dbReference type="PANTHER" id="PTHR23115">
    <property type="entry name" value="TRANSLATION FACTOR"/>
    <property type="match status" value="1"/>
</dbReference>
<comment type="function">
    <text evidence="20">Catalyzes the synthesis of activated sulfate.</text>
</comment>
<dbReference type="InterPro" id="IPR050100">
    <property type="entry name" value="TRAFAC_GTPase_members"/>
</dbReference>
<feature type="binding site" evidence="19">
    <location>
        <begin position="39"/>
        <end position="46"/>
    </location>
    <ligand>
        <name>GTP</name>
        <dbReference type="ChEBI" id="CHEBI:37565"/>
    </ligand>
</feature>
<comment type="subunit">
    <text evidence="18">Heterodimer composed of CysD, the smaller subunit, and CysNC.</text>
</comment>
<evidence type="ECO:0000256" key="2">
    <source>
        <dbReference type="ARBA" id="ARBA00002357"/>
    </source>
</evidence>
<dbReference type="InterPro" id="IPR027417">
    <property type="entry name" value="P-loop_NTPase"/>
</dbReference>
<dbReference type="Proteomes" id="UP000282837">
    <property type="component" value="Unassembled WGS sequence"/>
</dbReference>
<dbReference type="GO" id="GO:0004781">
    <property type="term" value="F:sulfate adenylyltransferase (ATP) activity"/>
    <property type="evidence" value="ECO:0007669"/>
    <property type="project" value="UniProtKB-UniRule"/>
</dbReference>
<dbReference type="EC" id="2.7.1.25" evidence="20"/>
<keyword evidence="13 19" id="KW-0342">GTP-binding</keyword>
<evidence type="ECO:0000256" key="13">
    <source>
        <dbReference type="ARBA" id="ARBA00023134"/>
    </source>
</evidence>
<comment type="pathway">
    <text evidence="3 19">Sulfur metabolism; hydrogen sulfide biosynthesis; sulfite from sulfate: step 1/3.</text>
</comment>
<evidence type="ECO:0000256" key="18">
    <source>
        <dbReference type="ARBA" id="ARBA00062688"/>
    </source>
</evidence>
<dbReference type="Pfam" id="PF22594">
    <property type="entry name" value="GTP-eEF1A_C"/>
    <property type="match status" value="1"/>
</dbReference>
<dbReference type="Pfam" id="PF00009">
    <property type="entry name" value="GTP_EFTU"/>
    <property type="match status" value="1"/>
</dbReference>
<reference evidence="22 23" key="1">
    <citation type="submission" date="2019-01" db="EMBL/GenBank/DDBJ databases">
        <authorList>
            <person name="Chen W.-M."/>
        </authorList>
    </citation>
    <scope>NUCLEOTIDE SEQUENCE [LARGE SCALE GENOMIC DNA]</scope>
    <source>
        <strain evidence="22 23">FSY-9</strain>
    </source>
</reference>
<evidence type="ECO:0000256" key="5">
    <source>
        <dbReference type="ARBA" id="ARBA00007237"/>
    </source>
</evidence>
<evidence type="ECO:0000259" key="21">
    <source>
        <dbReference type="PROSITE" id="PS51722"/>
    </source>
</evidence>
<dbReference type="InterPro" id="IPR059117">
    <property type="entry name" value="APS_kinase_dom"/>
</dbReference>
<keyword evidence="10 19" id="KW-0547">Nucleotide-binding</keyword>
<gene>
    <name evidence="19 22" type="primary">cysN</name>
    <name evidence="20" type="synonym">cysC</name>
    <name evidence="22" type="ORF">EOE18_14095</name>
</gene>
<dbReference type="CDD" id="cd04095">
    <property type="entry name" value="CysN_NoDQ_III"/>
    <property type="match status" value="1"/>
</dbReference>
<dbReference type="PROSITE" id="PS00301">
    <property type="entry name" value="G_TR_1"/>
    <property type="match status" value="1"/>
</dbReference>
<keyword evidence="11 20" id="KW-0418">Kinase</keyword>
<dbReference type="HAMAP" id="MF_00065">
    <property type="entry name" value="Adenylyl_sulf_kinase"/>
    <property type="match status" value="1"/>
</dbReference>
<dbReference type="Pfam" id="PF01583">
    <property type="entry name" value="APS_kinase"/>
    <property type="match status" value="1"/>
</dbReference>
<dbReference type="InterPro" id="IPR031157">
    <property type="entry name" value="G_TR_CS"/>
</dbReference>
<dbReference type="GO" id="GO:0005525">
    <property type="term" value="F:GTP binding"/>
    <property type="evidence" value="ECO:0007669"/>
    <property type="project" value="UniProtKB-UniRule"/>
</dbReference>
<comment type="subunit">
    <text evidence="6">Sulfate-activating enzymes, NodP and NodQ, may be physically associated.</text>
</comment>
<evidence type="ECO:0000256" key="8">
    <source>
        <dbReference type="ARBA" id="ARBA00022679"/>
    </source>
</evidence>
<dbReference type="FunFam" id="3.40.50.300:FF:000119">
    <property type="entry name" value="Sulfate adenylyltransferase subunit 1"/>
    <property type="match status" value="1"/>
</dbReference>
<dbReference type="InterPro" id="IPR044138">
    <property type="entry name" value="CysN_II"/>
</dbReference>
<evidence type="ECO:0000313" key="23">
    <source>
        <dbReference type="Proteomes" id="UP000282837"/>
    </source>
</evidence>
<evidence type="ECO:0000256" key="16">
    <source>
        <dbReference type="ARBA" id="ARBA00049370"/>
    </source>
</evidence>
<dbReference type="SUPFAM" id="SSF52540">
    <property type="entry name" value="P-loop containing nucleoside triphosphate hydrolases"/>
    <property type="match status" value="2"/>
</dbReference>
<comment type="catalytic activity">
    <reaction evidence="16 19">
        <text>sulfate + ATP + H(+) = adenosine 5'-phosphosulfate + diphosphate</text>
        <dbReference type="Rhea" id="RHEA:18133"/>
        <dbReference type="ChEBI" id="CHEBI:15378"/>
        <dbReference type="ChEBI" id="CHEBI:16189"/>
        <dbReference type="ChEBI" id="CHEBI:30616"/>
        <dbReference type="ChEBI" id="CHEBI:33019"/>
        <dbReference type="ChEBI" id="CHEBI:58243"/>
        <dbReference type="EC" id="2.7.7.4"/>
    </reaction>
</comment>
<comment type="function">
    <text evidence="17 19">With CysD forms the ATP sulfurylase (ATPS) that catalyzes the adenylation of sulfate producing adenosine 5'-phosphosulfate (APS) and diphosphate, the first enzymatic step in sulfur assimilation pathway. APS synthesis involves the formation of a high-energy phosphoric-sulfuric acid anhydride bond driven by GTP hydrolysis by CysN coupled to ATP hydrolysis by CysD.</text>
</comment>
<feature type="binding site" evidence="19">
    <location>
        <begin position="173"/>
        <end position="176"/>
    </location>
    <ligand>
        <name>GTP</name>
        <dbReference type="ChEBI" id="CHEBI:37565"/>
    </ligand>
</feature>
<evidence type="ECO:0000256" key="7">
    <source>
        <dbReference type="ARBA" id="ARBA00022458"/>
    </source>
</evidence>
<comment type="similarity">
    <text evidence="5">In the N-terminal section; belongs to the TRAFAC class translation factor GTPase superfamily. Classic translation factor GTPase family. CysN/NodQ subfamily.</text>
</comment>
<evidence type="ECO:0000256" key="3">
    <source>
        <dbReference type="ARBA" id="ARBA00005048"/>
    </source>
</evidence>
<evidence type="ECO:0000256" key="11">
    <source>
        <dbReference type="ARBA" id="ARBA00022777"/>
    </source>
</evidence>
<dbReference type="PROSITE" id="PS51722">
    <property type="entry name" value="G_TR_2"/>
    <property type="match status" value="1"/>
</dbReference>
<dbReference type="Pfam" id="PF03144">
    <property type="entry name" value="GTP_EFTU_D2"/>
    <property type="match status" value="1"/>
</dbReference>
<dbReference type="Gene3D" id="3.40.50.300">
    <property type="entry name" value="P-loop containing nucleotide triphosphate hydrolases"/>
    <property type="match status" value="2"/>
</dbReference>
<dbReference type="PRINTS" id="PR00315">
    <property type="entry name" value="ELONGATNFCT"/>
</dbReference>
<feature type="binding site" evidence="20">
    <location>
        <begin position="481"/>
        <end position="488"/>
    </location>
    <ligand>
        <name>ATP</name>
        <dbReference type="ChEBI" id="CHEBI:30616"/>
    </ligand>
</feature>
<dbReference type="FunFam" id="3.40.50.300:FF:000212">
    <property type="entry name" value="Adenylyl-sulfate kinase"/>
    <property type="match status" value="1"/>
</dbReference>
<keyword evidence="7" id="KW-0536">Nodulation</keyword>
<dbReference type="GO" id="GO:0000103">
    <property type="term" value="P:sulfate assimilation"/>
    <property type="evidence" value="ECO:0007669"/>
    <property type="project" value="UniProtKB-UniRule"/>
</dbReference>
<comment type="similarity">
    <text evidence="20">Belongs to the APS kinase family.</text>
</comment>
<keyword evidence="14" id="KW-0511">Multifunctional enzyme</keyword>
<dbReference type="NCBIfam" id="NF003013">
    <property type="entry name" value="PRK03846.1"/>
    <property type="match status" value="1"/>
</dbReference>
<feature type="binding site" evidence="19">
    <location>
        <begin position="118"/>
        <end position="122"/>
    </location>
    <ligand>
        <name>GTP</name>
        <dbReference type="ChEBI" id="CHEBI:37565"/>
    </ligand>
</feature>
<dbReference type="InterPro" id="IPR011779">
    <property type="entry name" value="SO4_adenylTrfase_lsu"/>
</dbReference>
<dbReference type="EMBL" id="SACO01000012">
    <property type="protein sequence ID" value="RVU03709.1"/>
    <property type="molecule type" value="Genomic_DNA"/>
</dbReference>
<dbReference type="HAMAP" id="MF_00062">
    <property type="entry name" value="Sulf_adenylyltr_sub1"/>
    <property type="match status" value="1"/>
</dbReference>
<dbReference type="CDD" id="cd02027">
    <property type="entry name" value="APSK"/>
    <property type="match status" value="1"/>
</dbReference>
<dbReference type="InterPro" id="IPR044139">
    <property type="entry name" value="CysN_NoDQ_III"/>
</dbReference>
<keyword evidence="20" id="KW-0597">Phosphoprotein</keyword>
<dbReference type="NCBIfam" id="TIGR02034">
    <property type="entry name" value="CysN"/>
    <property type="match status" value="1"/>
</dbReference>
<dbReference type="GO" id="GO:0004020">
    <property type="term" value="F:adenylylsulfate kinase activity"/>
    <property type="evidence" value="ECO:0007669"/>
    <property type="project" value="UniProtKB-UniRule"/>
</dbReference>
<dbReference type="SUPFAM" id="SSF50465">
    <property type="entry name" value="EF-Tu/eEF-1alpha/eIF2-gamma C-terminal domain"/>
    <property type="match status" value="1"/>
</dbReference>
<dbReference type="InterPro" id="IPR009000">
    <property type="entry name" value="Transl_B-barrel_sf"/>
</dbReference>
<keyword evidence="23" id="KW-1185">Reference proteome</keyword>
<evidence type="ECO:0000256" key="10">
    <source>
        <dbReference type="ARBA" id="ARBA00022741"/>
    </source>
</evidence>
<dbReference type="NCBIfam" id="NF004035">
    <property type="entry name" value="PRK05506.1"/>
    <property type="match status" value="1"/>
</dbReference>
<protein>
    <recommendedName>
        <fullName evidence="19 20">Multifunctional fusion protein</fullName>
    </recommendedName>
    <domain>
        <recommendedName>
            <fullName evidence="19">Sulfate adenylyltransferase subunit 1</fullName>
            <ecNumber evidence="19">2.7.7.4</ecNumber>
        </recommendedName>
        <alternativeName>
            <fullName evidence="19">ATP-sulfurylase large subunit</fullName>
        </alternativeName>
        <alternativeName>
            <fullName evidence="19">Sulfate adenylate transferase</fullName>
            <shortName evidence="19">SAT</shortName>
        </alternativeName>
    </domain>
    <domain>
        <recommendedName>
            <fullName evidence="20">Adenylyl-sulfate kinase</fullName>
            <ecNumber evidence="20">2.7.1.25</ecNumber>
        </recommendedName>
        <alternativeName>
            <fullName evidence="20">APS kinase</fullName>
        </alternativeName>
        <alternativeName>
            <fullName evidence="20">ATP adenosine-5'-phosphosulfate 3'-phosphotransferase</fullName>
        </alternativeName>
        <alternativeName>
            <fullName evidence="20">Adenosine-5'-phosphosulfate kinase</fullName>
        </alternativeName>
    </domain>
</protein>
<dbReference type="CDD" id="cd04166">
    <property type="entry name" value="CysN_ATPS"/>
    <property type="match status" value="1"/>
</dbReference>
<dbReference type="InterPro" id="IPR000795">
    <property type="entry name" value="T_Tr_GTP-bd_dom"/>
</dbReference>
<feature type="domain" description="Tr-type G" evidence="21">
    <location>
        <begin position="30"/>
        <end position="250"/>
    </location>
</feature>
<evidence type="ECO:0000256" key="14">
    <source>
        <dbReference type="ARBA" id="ARBA00023268"/>
    </source>
</evidence>
<dbReference type="NCBIfam" id="TIGR00455">
    <property type="entry name" value="apsK"/>
    <property type="match status" value="1"/>
</dbReference>
<dbReference type="NCBIfam" id="NF003478">
    <property type="entry name" value="PRK05124.1"/>
    <property type="match status" value="1"/>
</dbReference>
<dbReference type="InterPro" id="IPR009001">
    <property type="entry name" value="Transl_elong_EF1A/Init_IF2_C"/>
</dbReference>
<name>A0A3S2VRC7_9SPHN</name>
<dbReference type="EC" id="2.7.7.4" evidence="19"/>
<keyword evidence="8 19" id="KW-0808">Transferase</keyword>
<dbReference type="OrthoDB" id="9804504at2"/>
<dbReference type="SUPFAM" id="SSF50447">
    <property type="entry name" value="Translation proteins"/>
    <property type="match status" value="1"/>
</dbReference>
<dbReference type="CDD" id="cd03695">
    <property type="entry name" value="CysN_NodQ_II"/>
    <property type="match status" value="1"/>
</dbReference>
<dbReference type="Gene3D" id="2.40.30.10">
    <property type="entry name" value="Translation factors"/>
    <property type="match status" value="2"/>
</dbReference>
<comment type="pathway">
    <text evidence="20">Sulfur metabolism; hydrogen sulfide biosynthesis; sulfite from sulfate: step 2/3.</text>
</comment>
<dbReference type="GO" id="GO:0070814">
    <property type="term" value="P:hydrogen sulfide biosynthetic process"/>
    <property type="evidence" value="ECO:0007669"/>
    <property type="project" value="UniProtKB-UniRule"/>
</dbReference>
<comment type="caution">
    <text evidence="22">The sequence shown here is derived from an EMBL/GenBank/DDBJ whole genome shotgun (WGS) entry which is preliminary data.</text>
</comment>
<comment type="catalytic activity">
    <reaction evidence="1 20">
        <text>adenosine 5'-phosphosulfate + ATP = 3'-phosphoadenylyl sulfate + ADP + H(+)</text>
        <dbReference type="Rhea" id="RHEA:24152"/>
        <dbReference type="ChEBI" id="CHEBI:15378"/>
        <dbReference type="ChEBI" id="CHEBI:30616"/>
        <dbReference type="ChEBI" id="CHEBI:58243"/>
        <dbReference type="ChEBI" id="CHEBI:58339"/>
        <dbReference type="ChEBI" id="CHEBI:456216"/>
        <dbReference type="EC" id="2.7.1.25"/>
    </reaction>
</comment>
<dbReference type="AlphaFoldDB" id="A0A3S2VRC7"/>
<dbReference type="UniPathway" id="UPA00140">
    <property type="reaction ID" value="UER00204"/>
</dbReference>
<dbReference type="InterPro" id="IPR004161">
    <property type="entry name" value="EFTu-like_2"/>
</dbReference>
<evidence type="ECO:0000256" key="19">
    <source>
        <dbReference type="HAMAP-Rule" id="MF_00062"/>
    </source>
</evidence>
<evidence type="ECO:0000256" key="1">
    <source>
        <dbReference type="ARBA" id="ARBA00001823"/>
    </source>
</evidence>
<evidence type="ECO:0000256" key="15">
    <source>
        <dbReference type="ARBA" id="ARBA00024872"/>
    </source>
</evidence>